<evidence type="ECO:0000313" key="2">
    <source>
        <dbReference type="EMBL" id="KAF3510807.1"/>
    </source>
</evidence>
<dbReference type="InterPro" id="IPR035201">
    <property type="entry name" value="Cdc24_OB1"/>
</dbReference>
<dbReference type="AlphaFoldDB" id="A0A8S9PCK5"/>
<dbReference type="Proteomes" id="UP000712600">
    <property type="component" value="Unassembled WGS sequence"/>
</dbReference>
<dbReference type="PANTHER" id="PTHR36033">
    <property type="entry name" value="NUCLEIC ACID-BINDING PROTEINS SUPERFAMILY"/>
    <property type="match status" value="1"/>
</dbReference>
<dbReference type="Pfam" id="PF17246">
    <property type="entry name" value="CDC24_OB1"/>
    <property type="match status" value="1"/>
</dbReference>
<organism evidence="2 3">
    <name type="scientific">Brassica cretica</name>
    <name type="common">Mustard</name>
    <dbReference type="NCBI Taxonomy" id="69181"/>
    <lineage>
        <taxon>Eukaryota</taxon>
        <taxon>Viridiplantae</taxon>
        <taxon>Streptophyta</taxon>
        <taxon>Embryophyta</taxon>
        <taxon>Tracheophyta</taxon>
        <taxon>Spermatophyta</taxon>
        <taxon>Magnoliopsida</taxon>
        <taxon>eudicotyledons</taxon>
        <taxon>Gunneridae</taxon>
        <taxon>Pentapetalae</taxon>
        <taxon>rosids</taxon>
        <taxon>malvids</taxon>
        <taxon>Brassicales</taxon>
        <taxon>Brassicaceae</taxon>
        <taxon>Brassiceae</taxon>
        <taxon>Brassica</taxon>
    </lineage>
</organism>
<sequence length="160" mass="17669">MGHSNGDSPIKIDDQGEVEDPFLAFIDYARSVISLEEDEIEEGEDVMSKKKNPSEAMAEASGPGWGWIAWSVLKTCTAYSSGVTAAILLSDLSQCACNVELLWSLFDWISAFCRRFLICLAFYRNAMFLTDVLATSVYDETAGLTVNDPVLRTHKLSKAQ</sequence>
<reference evidence="2" key="1">
    <citation type="submission" date="2019-12" db="EMBL/GenBank/DDBJ databases">
        <title>Genome sequencing and annotation of Brassica cretica.</title>
        <authorList>
            <person name="Studholme D.J."/>
            <person name="Sarris P."/>
        </authorList>
    </citation>
    <scope>NUCLEOTIDE SEQUENCE</scope>
    <source>
        <strain evidence="2">PFS-109/04</strain>
        <tissue evidence="2">Leaf</tissue>
    </source>
</reference>
<protein>
    <recommendedName>
        <fullName evidence="1">Cell division control protein 24 OB domain-containing protein</fullName>
    </recommendedName>
</protein>
<gene>
    <name evidence="2" type="ORF">F2Q69_00001906</name>
</gene>
<evidence type="ECO:0000259" key="1">
    <source>
        <dbReference type="Pfam" id="PF17246"/>
    </source>
</evidence>
<comment type="caution">
    <text evidence="2">The sequence shown here is derived from an EMBL/GenBank/DDBJ whole genome shotgun (WGS) entry which is preliminary data.</text>
</comment>
<feature type="domain" description="Cell division control protein 24 OB" evidence="1">
    <location>
        <begin position="22"/>
        <end position="95"/>
    </location>
</feature>
<dbReference type="EMBL" id="QGKX02001521">
    <property type="protein sequence ID" value="KAF3510807.1"/>
    <property type="molecule type" value="Genomic_DNA"/>
</dbReference>
<accession>A0A8S9PCK5</accession>
<name>A0A8S9PCK5_BRACR</name>
<evidence type="ECO:0000313" key="3">
    <source>
        <dbReference type="Proteomes" id="UP000712600"/>
    </source>
</evidence>
<proteinExistence type="predicted"/>
<dbReference type="PANTHER" id="PTHR36033:SF1">
    <property type="entry name" value="NUCLEIC ACID-BINDING PROTEINS SUPERFAMILY"/>
    <property type="match status" value="1"/>
</dbReference>